<dbReference type="RefSeq" id="WP_007845467.1">
    <property type="nucleotide sequence ID" value="NZ_AKJY01000069.1"/>
</dbReference>
<gene>
    <name evidence="1" type="ORF">PMI13_03234</name>
</gene>
<comment type="caution">
    <text evidence="1">The sequence shown here is derived from an EMBL/GenBank/DDBJ whole genome shotgun (WGS) entry which is preliminary data.</text>
</comment>
<proteinExistence type="predicted"/>
<evidence type="ECO:0000313" key="2">
    <source>
        <dbReference type="Proteomes" id="UP000007509"/>
    </source>
</evidence>
<dbReference type="PATRIC" id="fig|1144316.3.peg.3257"/>
<sequence>MLVGIHISPNNSFVSISRAYNHVTDRTTITIPELSPGEGVMLKVVRSNSTLLRCGTDHENLITYNGK</sequence>
<reference evidence="1 2" key="1">
    <citation type="journal article" date="2012" name="J. Bacteriol.">
        <title>Twenty-one genome sequences from Pseudomonas species and 19 genome sequences from diverse bacteria isolated from the rhizosphere and endosphere of Populus deltoides.</title>
        <authorList>
            <person name="Brown S.D."/>
            <person name="Utturkar S.M."/>
            <person name="Klingeman D.M."/>
            <person name="Johnson C.M."/>
            <person name="Martin S.L."/>
            <person name="Land M.L."/>
            <person name="Lu T.Y."/>
            <person name="Schadt C.W."/>
            <person name="Doktycz M.J."/>
            <person name="Pelletier D.A."/>
        </authorList>
    </citation>
    <scope>NUCLEOTIDE SEQUENCE [LARGE SCALE GENOMIC DNA]</scope>
    <source>
        <strain evidence="1 2">CF314</strain>
    </source>
</reference>
<keyword evidence="2" id="KW-1185">Reference proteome</keyword>
<dbReference type="OrthoDB" id="9772095at2"/>
<organism evidence="1 2">
    <name type="scientific">Chryseobacterium populi</name>
    <dbReference type="NCBI Taxonomy" id="1144316"/>
    <lineage>
        <taxon>Bacteria</taxon>
        <taxon>Pseudomonadati</taxon>
        <taxon>Bacteroidota</taxon>
        <taxon>Flavobacteriia</taxon>
        <taxon>Flavobacteriales</taxon>
        <taxon>Weeksellaceae</taxon>
        <taxon>Chryseobacterium group</taxon>
        <taxon>Chryseobacterium</taxon>
    </lineage>
</organism>
<protein>
    <submittedName>
        <fullName evidence="1">Uncharacterized protein</fullName>
    </submittedName>
</protein>
<evidence type="ECO:0000313" key="1">
    <source>
        <dbReference type="EMBL" id="EJL69505.1"/>
    </source>
</evidence>
<dbReference type="EMBL" id="AKJY01000069">
    <property type="protein sequence ID" value="EJL69505.1"/>
    <property type="molecule type" value="Genomic_DNA"/>
</dbReference>
<dbReference type="Proteomes" id="UP000007509">
    <property type="component" value="Unassembled WGS sequence"/>
</dbReference>
<accession>J2JNT9</accession>
<dbReference type="AlphaFoldDB" id="J2JNT9"/>
<name>J2JNT9_9FLAO</name>